<evidence type="ECO:0000313" key="2">
    <source>
        <dbReference type="EMBL" id="RUS73772.1"/>
    </source>
</evidence>
<name>A0A3S1B1D1_ELYCH</name>
<reference evidence="2 3" key="1">
    <citation type="submission" date="2019-01" db="EMBL/GenBank/DDBJ databases">
        <title>A draft genome assembly of the solar-powered sea slug Elysia chlorotica.</title>
        <authorList>
            <person name="Cai H."/>
            <person name="Li Q."/>
            <person name="Fang X."/>
            <person name="Li J."/>
            <person name="Curtis N.E."/>
            <person name="Altenburger A."/>
            <person name="Shibata T."/>
            <person name="Feng M."/>
            <person name="Maeda T."/>
            <person name="Schwartz J.A."/>
            <person name="Shigenobu S."/>
            <person name="Lundholm N."/>
            <person name="Nishiyama T."/>
            <person name="Yang H."/>
            <person name="Hasebe M."/>
            <person name="Li S."/>
            <person name="Pierce S.K."/>
            <person name="Wang J."/>
        </authorList>
    </citation>
    <scope>NUCLEOTIDE SEQUENCE [LARGE SCALE GENOMIC DNA]</scope>
    <source>
        <strain evidence="2">EC2010</strain>
        <tissue evidence="2">Whole organism of an adult</tissue>
    </source>
</reference>
<organism evidence="2 3">
    <name type="scientific">Elysia chlorotica</name>
    <name type="common">Eastern emerald elysia</name>
    <name type="synonym">Sea slug</name>
    <dbReference type="NCBI Taxonomy" id="188477"/>
    <lineage>
        <taxon>Eukaryota</taxon>
        <taxon>Metazoa</taxon>
        <taxon>Spiralia</taxon>
        <taxon>Lophotrochozoa</taxon>
        <taxon>Mollusca</taxon>
        <taxon>Gastropoda</taxon>
        <taxon>Heterobranchia</taxon>
        <taxon>Euthyneura</taxon>
        <taxon>Panpulmonata</taxon>
        <taxon>Sacoglossa</taxon>
        <taxon>Placobranchoidea</taxon>
        <taxon>Plakobranchidae</taxon>
        <taxon>Elysia</taxon>
    </lineage>
</organism>
<feature type="region of interest" description="Disordered" evidence="1">
    <location>
        <begin position="182"/>
        <end position="201"/>
    </location>
</feature>
<feature type="region of interest" description="Disordered" evidence="1">
    <location>
        <begin position="1"/>
        <end position="37"/>
    </location>
</feature>
<keyword evidence="3" id="KW-1185">Reference proteome</keyword>
<dbReference type="Proteomes" id="UP000271974">
    <property type="component" value="Unassembled WGS sequence"/>
</dbReference>
<proteinExistence type="predicted"/>
<sequence>MMPDADNEDNKTEIGPTIKDLEKHRKMEKKAKLPATRVGAKFDRSVDQSETWMPSFGGVWHHSRRTDSLKQFNRRHKLQLSKPALMAPDDAPVETFVYPSSVDLYTDAPTIKTPRTTATAPAPWNNHLQSETTYHGQSQPAMVSSNLHTTSHLGEPSTNTLSNKSVRSAGLETELSAAPSSVKPYVSKRRQKNVSSHYDTLSNPDYHATHFSSHNYTYSPLHINSSRTFNSNGPSTTVTSFQNQNQSSYFHTPSQSHSLNTEPNDQYFHTGFTNNIENPAESKCLTSIPSSSSIQGPIRLISTPLLQQREEKR</sequence>
<evidence type="ECO:0000256" key="1">
    <source>
        <dbReference type="SAM" id="MobiDB-lite"/>
    </source>
</evidence>
<protein>
    <submittedName>
        <fullName evidence="2">Uncharacterized protein</fullName>
    </submittedName>
</protein>
<dbReference type="EMBL" id="RQTK01000902">
    <property type="protein sequence ID" value="RUS73772.1"/>
    <property type="molecule type" value="Genomic_DNA"/>
</dbReference>
<dbReference type="OrthoDB" id="1892805at2759"/>
<dbReference type="AlphaFoldDB" id="A0A3S1B1D1"/>
<dbReference type="Pfam" id="PF14968">
    <property type="entry name" value="CCDC84"/>
    <property type="match status" value="1"/>
</dbReference>
<accession>A0A3S1B1D1</accession>
<comment type="caution">
    <text evidence="2">The sequence shown here is derived from an EMBL/GenBank/DDBJ whole genome shotgun (WGS) entry which is preliminary data.</text>
</comment>
<evidence type="ECO:0000313" key="3">
    <source>
        <dbReference type="Proteomes" id="UP000271974"/>
    </source>
</evidence>
<dbReference type="InterPro" id="IPR028015">
    <property type="entry name" value="CCDC84-like"/>
</dbReference>
<dbReference type="STRING" id="188477.A0A3S1B1D1"/>
<gene>
    <name evidence="2" type="ORF">EGW08_018465</name>
</gene>